<dbReference type="Proteomes" id="UP000315751">
    <property type="component" value="Unassembled WGS sequence"/>
</dbReference>
<protein>
    <submittedName>
        <fullName evidence="1">TolB-like protein</fullName>
    </submittedName>
</protein>
<proteinExistence type="predicted"/>
<organism evidence="1 2">
    <name type="scientific">Nitrospirillum amazonense</name>
    <dbReference type="NCBI Taxonomy" id="28077"/>
    <lineage>
        <taxon>Bacteria</taxon>
        <taxon>Pseudomonadati</taxon>
        <taxon>Pseudomonadota</taxon>
        <taxon>Alphaproteobacteria</taxon>
        <taxon>Rhodospirillales</taxon>
        <taxon>Azospirillaceae</taxon>
        <taxon>Nitrospirillum</taxon>
    </lineage>
</organism>
<evidence type="ECO:0000313" key="2">
    <source>
        <dbReference type="Proteomes" id="UP000315751"/>
    </source>
</evidence>
<comment type="caution">
    <text evidence="1">The sequence shown here is derived from an EMBL/GenBank/DDBJ whole genome shotgun (WGS) entry which is preliminary data.</text>
</comment>
<dbReference type="EMBL" id="VITR01000001">
    <property type="protein sequence ID" value="TWB45971.1"/>
    <property type="molecule type" value="Genomic_DNA"/>
</dbReference>
<dbReference type="Gene3D" id="1.25.40.10">
    <property type="entry name" value="Tetratricopeptide repeat domain"/>
    <property type="match status" value="1"/>
</dbReference>
<sequence length="599" mass="65225">MDSSKTPSPWAVREQVDRLRSSPPFAGSDRLLAFLHFIVEETLEGRGATLKEAVIGNAVYGREPPYDPRIDSTVRVEARRLRRKLQDHYAGPGQGDPVVITLPTGGYVPLFALNQAPAVALNAAAPLAEGPTYTPGFGAAVAVMPLRALSRTAEDDRFADGLTDELIYALGRAQGLRVASRAVVFQAHDQGWTVPALARELGVDAVLQGTVRRQDGMLRVTVEVSNPKGFVIWSDRFDAPDHEHMQLQERIAATVLSRVRLDNSAMRASRISPGPVALEGHARIYRARQLLDQQTPAALYEALEIFQRVAEGAADFARGHSGIADCQCDLFRLGLIDHAEAKAEAEAAVRRALEIDPQSVEALTARATVAAWLDRDAPAAEADFIRALRLGDHARAARLYGVLLTILDRQEEAEHLFRDARAIEPFSVQQDIAEATSHYQARRHAQLIARSQADAQAAGGQAGGSAEVLVYRALAHIFGGEPDGARALVGAVERVATRHPDLAYARAEIEAWLGEPERGWRLLATADTVPATAFARATLAAALNDEARGLAALNRAIDRRELSTVWLRTDTRFDAWRDRPAFQAVMDRLRPPKATAQTG</sequence>
<reference evidence="1 2" key="1">
    <citation type="submission" date="2019-06" db="EMBL/GenBank/DDBJ databases">
        <title>Genomic Encyclopedia of Type Strains, Phase IV (KMG-V): Genome sequencing to study the core and pangenomes of soil and plant-associated prokaryotes.</title>
        <authorList>
            <person name="Whitman W."/>
        </authorList>
    </citation>
    <scope>NUCLEOTIDE SEQUENCE [LARGE SCALE GENOMIC DNA]</scope>
    <source>
        <strain evidence="1 2">BR 11622</strain>
    </source>
</reference>
<gene>
    <name evidence="1" type="ORF">FBZ90_101306</name>
</gene>
<name>A0A560HJ08_9PROT</name>
<accession>A0A560HJ08</accession>
<evidence type="ECO:0000313" key="1">
    <source>
        <dbReference type="EMBL" id="TWB45971.1"/>
    </source>
</evidence>
<dbReference type="RefSeq" id="WP_186455545.1">
    <property type="nucleotide sequence ID" value="NZ_VITR01000001.1"/>
</dbReference>
<dbReference type="InterPro" id="IPR011990">
    <property type="entry name" value="TPR-like_helical_dom_sf"/>
</dbReference>
<dbReference type="AlphaFoldDB" id="A0A560HJ08"/>
<dbReference type="SUPFAM" id="SSF48452">
    <property type="entry name" value="TPR-like"/>
    <property type="match status" value="1"/>
</dbReference>
<keyword evidence="2" id="KW-1185">Reference proteome</keyword>